<organism evidence="2 3">
    <name type="scientific">Caerostris extrusa</name>
    <name type="common">Bark spider</name>
    <name type="synonym">Caerostris bankana</name>
    <dbReference type="NCBI Taxonomy" id="172846"/>
    <lineage>
        <taxon>Eukaryota</taxon>
        <taxon>Metazoa</taxon>
        <taxon>Ecdysozoa</taxon>
        <taxon>Arthropoda</taxon>
        <taxon>Chelicerata</taxon>
        <taxon>Arachnida</taxon>
        <taxon>Araneae</taxon>
        <taxon>Araneomorphae</taxon>
        <taxon>Entelegynae</taxon>
        <taxon>Araneoidea</taxon>
        <taxon>Araneidae</taxon>
        <taxon>Caerostris</taxon>
    </lineage>
</organism>
<name>A0AAV4P374_CAEEX</name>
<accession>A0AAV4P374</accession>
<dbReference type="SUPFAM" id="SSF52833">
    <property type="entry name" value="Thioredoxin-like"/>
    <property type="match status" value="1"/>
</dbReference>
<dbReference type="AlphaFoldDB" id="A0AAV4P374"/>
<dbReference type="Pfam" id="PF10262">
    <property type="entry name" value="Rdx"/>
    <property type="match status" value="1"/>
</dbReference>
<gene>
    <name evidence="2" type="primary">AVEN_166050_1</name>
    <name evidence="2" type="ORF">CEXT_518801</name>
</gene>
<evidence type="ECO:0000313" key="3">
    <source>
        <dbReference type="Proteomes" id="UP001054945"/>
    </source>
</evidence>
<keyword evidence="1" id="KW-0676">Redox-active center</keyword>
<dbReference type="InterPro" id="IPR036249">
    <property type="entry name" value="Thioredoxin-like_sf"/>
</dbReference>
<dbReference type="InterPro" id="IPR011893">
    <property type="entry name" value="Selenoprotein_Rdx-typ"/>
</dbReference>
<dbReference type="NCBIfam" id="TIGR02174">
    <property type="entry name" value="CXXU_selWTH"/>
    <property type="match status" value="1"/>
</dbReference>
<proteinExistence type="predicted"/>
<dbReference type="EMBL" id="BPLR01004046">
    <property type="protein sequence ID" value="GIX91672.1"/>
    <property type="molecule type" value="Genomic_DNA"/>
</dbReference>
<protein>
    <recommendedName>
        <fullName evidence="4">Selenoprotein</fullName>
    </recommendedName>
</protein>
<evidence type="ECO:0000256" key="1">
    <source>
        <dbReference type="ARBA" id="ARBA00023284"/>
    </source>
</evidence>
<dbReference type="Proteomes" id="UP001054945">
    <property type="component" value="Unassembled WGS sequence"/>
</dbReference>
<evidence type="ECO:0008006" key="4">
    <source>
        <dbReference type="Google" id="ProtNLM"/>
    </source>
</evidence>
<evidence type="ECO:0000313" key="2">
    <source>
        <dbReference type="EMBL" id="GIX91672.1"/>
    </source>
</evidence>
<dbReference type="Gene3D" id="3.40.30.10">
    <property type="entry name" value="Glutaredoxin"/>
    <property type="match status" value="1"/>
</dbReference>
<comment type="caution">
    <text evidence="2">The sequence shown here is derived from an EMBL/GenBank/DDBJ whole genome shotgun (WGS) entry which is preliminary data.</text>
</comment>
<sequence>MELPSGGYEPRFKDLQKKILKAVPEAEVTGRVGRLKSFEIVVNGVLVFSKLKKDKFPNFDEIVEVVASVEEGEDVKQL</sequence>
<reference evidence="2 3" key="1">
    <citation type="submission" date="2021-06" db="EMBL/GenBank/DDBJ databases">
        <title>Caerostris extrusa draft genome.</title>
        <authorList>
            <person name="Kono N."/>
            <person name="Arakawa K."/>
        </authorList>
    </citation>
    <scope>NUCLEOTIDE SEQUENCE [LARGE SCALE GENOMIC DNA]</scope>
</reference>
<keyword evidence="3" id="KW-1185">Reference proteome</keyword>